<sequence length="149" mass="15683">MITSDTNKSRFTFSSIFNVAFVLILSVSLTSCGSGSDDGASLAGDLTYEVQTDADISIQISRSYYDGSSLEFSTVESVQTSSSGSASGDLQDGDYKGYRLQASPIGGTEPSSLTLRLLSDGEVIAETSSPQSGQNIWIAETGEFPDVPH</sequence>
<evidence type="ECO:0000313" key="3">
    <source>
        <dbReference type="Proteomes" id="UP000324595"/>
    </source>
</evidence>
<feature type="region of interest" description="Disordered" evidence="1">
    <location>
        <begin position="126"/>
        <end position="149"/>
    </location>
</feature>
<comment type="caution">
    <text evidence="2">The sequence shown here is derived from an EMBL/GenBank/DDBJ whole genome shotgun (WGS) entry which is preliminary data.</text>
</comment>
<dbReference type="Proteomes" id="UP000324595">
    <property type="component" value="Unassembled WGS sequence"/>
</dbReference>
<dbReference type="OrthoDB" id="9931739at2"/>
<evidence type="ECO:0000313" key="2">
    <source>
        <dbReference type="EMBL" id="TYP93355.1"/>
    </source>
</evidence>
<organism evidence="2 3">
    <name type="scientific">Fodinibius salinus</name>
    <dbReference type="NCBI Taxonomy" id="860790"/>
    <lineage>
        <taxon>Bacteria</taxon>
        <taxon>Pseudomonadati</taxon>
        <taxon>Balneolota</taxon>
        <taxon>Balneolia</taxon>
        <taxon>Balneolales</taxon>
        <taxon>Balneolaceae</taxon>
        <taxon>Fodinibius</taxon>
    </lineage>
</organism>
<protein>
    <submittedName>
        <fullName evidence="2">Uncharacterized protein</fullName>
    </submittedName>
</protein>
<accession>A0A5D3YIG8</accession>
<gene>
    <name evidence="2" type="ORF">LX73_1056</name>
</gene>
<dbReference type="RefSeq" id="WP_148898430.1">
    <property type="nucleotide sequence ID" value="NZ_VNHY01000002.1"/>
</dbReference>
<dbReference type="AlphaFoldDB" id="A0A5D3YIG8"/>
<feature type="compositionally biased region" description="Polar residues" evidence="1">
    <location>
        <begin position="126"/>
        <end position="135"/>
    </location>
</feature>
<proteinExistence type="predicted"/>
<evidence type="ECO:0000256" key="1">
    <source>
        <dbReference type="SAM" id="MobiDB-lite"/>
    </source>
</evidence>
<feature type="region of interest" description="Disordered" evidence="1">
    <location>
        <begin position="78"/>
        <end position="109"/>
    </location>
</feature>
<name>A0A5D3YIG8_9BACT</name>
<dbReference type="EMBL" id="VNHY01000002">
    <property type="protein sequence ID" value="TYP93355.1"/>
    <property type="molecule type" value="Genomic_DNA"/>
</dbReference>
<reference evidence="2 3" key="1">
    <citation type="submission" date="2019-07" db="EMBL/GenBank/DDBJ databases">
        <title>Genomic Encyclopedia of Archaeal and Bacterial Type Strains, Phase II (KMG-II): from individual species to whole genera.</title>
        <authorList>
            <person name="Goeker M."/>
        </authorList>
    </citation>
    <scope>NUCLEOTIDE SEQUENCE [LARGE SCALE GENOMIC DNA]</scope>
    <source>
        <strain evidence="2 3">DSM 21935</strain>
    </source>
</reference>
<feature type="compositionally biased region" description="Low complexity" evidence="1">
    <location>
        <begin position="78"/>
        <end position="88"/>
    </location>
</feature>
<keyword evidence="3" id="KW-1185">Reference proteome</keyword>